<dbReference type="RefSeq" id="WP_262568153.1">
    <property type="nucleotide sequence ID" value="NZ_JAPFCC010000001.1"/>
</dbReference>
<evidence type="ECO:0000313" key="1">
    <source>
        <dbReference type="EMBL" id="MCW7553322.1"/>
    </source>
</evidence>
<sequence>MKFLSARQAIHDAYATNLTSKGFEINPVSFRSSGNTRKQSNDSRICHTVEAGIVIAAVEGLEEPFRSWAKWAYGPRTQEFLPEQNRFFRWLDEDVDRRLGESERQYRNSTRQKIKDVVAYSVMDYRSYIISERHLYPVSLIINRCKIIRQNWKRDFEPWHQLYWQLCDTYFDQNCLASVAEVIGRFRGGV</sequence>
<dbReference type="EMBL" id="JAPFCC010000001">
    <property type="protein sequence ID" value="MCW7553322.1"/>
    <property type="molecule type" value="Genomic_DNA"/>
</dbReference>
<gene>
    <name evidence="1" type="ORF">NX722_11865</name>
</gene>
<dbReference type="Proteomes" id="UP001209854">
    <property type="component" value="Unassembled WGS sequence"/>
</dbReference>
<protein>
    <submittedName>
        <fullName evidence="1">Uncharacterized protein</fullName>
    </submittedName>
</protein>
<keyword evidence="2" id="KW-1185">Reference proteome</keyword>
<reference evidence="1 2" key="1">
    <citation type="submission" date="2022-10" db="EMBL/GenBank/DDBJ databases">
        <title>High-quality genome sequences of two octocoral-associated bacteria, Endozoicomonas euniceicola EF212 and Endozoicomonas gorgoniicola PS125.</title>
        <authorList>
            <person name="Chiou Y.-J."/>
            <person name="Chen Y.-H."/>
        </authorList>
    </citation>
    <scope>NUCLEOTIDE SEQUENCE [LARGE SCALE GENOMIC DNA]</scope>
    <source>
        <strain evidence="1 2">PS125</strain>
    </source>
</reference>
<name>A0ABT3MVC6_9GAMM</name>
<organism evidence="1 2">
    <name type="scientific">Endozoicomonas gorgoniicola</name>
    <dbReference type="NCBI Taxonomy" id="1234144"/>
    <lineage>
        <taxon>Bacteria</taxon>
        <taxon>Pseudomonadati</taxon>
        <taxon>Pseudomonadota</taxon>
        <taxon>Gammaproteobacteria</taxon>
        <taxon>Oceanospirillales</taxon>
        <taxon>Endozoicomonadaceae</taxon>
        <taxon>Endozoicomonas</taxon>
    </lineage>
</organism>
<accession>A0ABT3MVC6</accession>
<proteinExistence type="predicted"/>
<evidence type="ECO:0000313" key="2">
    <source>
        <dbReference type="Proteomes" id="UP001209854"/>
    </source>
</evidence>
<comment type="caution">
    <text evidence="1">The sequence shown here is derived from an EMBL/GenBank/DDBJ whole genome shotgun (WGS) entry which is preliminary data.</text>
</comment>